<evidence type="ECO:0008006" key="3">
    <source>
        <dbReference type="Google" id="ProtNLM"/>
    </source>
</evidence>
<comment type="caution">
    <text evidence="1">The sequence shown here is derived from an EMBL/GenBank/DDBJ whole genome shotgun (WGS) entry which is preliminary data.</text>
</comment>
<gene>
    <name evidence="1" type="ORF">GIH49_01560</name>
</gene>
<dbReference type="EMBL" id="DAAEZQ010000001">
    <property type="protein sequence ID" value="HAA9720826.1"/>
    <property type="molecule type" value="Genomic_DNA"/>
</dbReference>
<evidence type="ECO:0000313" key="2">
    <source>
        <dbReference type="Proteomes" id="UP000844471"/>
    </source>
</evidence>
<evidence type="ECO:0000313" key="1">
    <source>
        <dbReference type="EMBL" id="HAA9720826.1"/>
    </source>
</evidence>
<name>A0A469UNC5_LISMN</name>
<reference evidence="1 2" key="1">
    <citation type="journal article" date="2018" name="Genome Biol.">
        <title>SKESA: strategic k-mer extension for scrupulous assemblies.</title>
        <authorList>
            <person name="Souvorov A."/>
            <person name="Agarwala R."/>
            <person name="Lipman D.J."/>
        </authorList>
    </citation>
    <scope>NUCLEOTIDE SEQUENCE [LARGE SCALE GENOMIC DNA]</scope>
    <source>
        <strain evidence="1 2">HPB3501</strain>
    </source>
</reference>
<accession>A0A469UNC5</accession>
<dbReference type="Proteomes" id="UP000844471">
    <property type="component" value="Unassembled WGS sequence"/>
</dbReference>
<organism evidence="1 2">
    <name type="scientific">Listeria monocytogenes</name>
    <dbReference type="NCBI Taxonomy" id="1639"/>
    <lineage>
        <taxon>Bacteria</taxon>
        <taxon>Bacillati</taxon>
        <taxon>Bacillota</taxon>
        <taxon>Bacilli</taxon>
        <taxon>Bacillales</taxon>
        <taxon>Listeriaceae</taxon>
        <taxon>Listeria</taxon>
    </lineage>
</organism>
<proteinExistence type="predicted"/>
<dbReference type="RefSeq" id="WP_069008868.1">
    <property type="nucleotide sequence ID" value="NZ_CP054039.1"/>
</dbReference>
<protein>
    <recommendedName>
        <fullName evidence="3">DUF5082 domain-containing protein</fullName>
    </recommendedName>
</protein>
<dbReference type="AlphaFoldDB" id="A0A469UNC5"/>
<sequence length="120" mass="14186">MSKYDAEIVNAQQSITGQQEKIRRLKELITKIERKGEQISSIPIRQIDLSFDFWQGKSDSVMREVLQRRLQFWNNQNAVVNDLVQELRAAMNKMQNQISDYQADISYYTNLKQMEEEVNV</sequence>